<feature type="domain" description="CoA carboxyltransferase C-terminal" evidence="11">
    <location>
        <begin position="42"/>
        <end position="292"/>
    </location>
</feature>
<keyword evidence="13" id="KW-1185">Reference proteome</keyword>
<evidence type="ECO:0000256" key="3">
    <source>
        <dbReference type="ARBA" id="ARBA00022679"/>
    </source>
</evidence>
<sequence>MRSFLDFEQPIAELESKIEELRHLPGAADINIADEVAKLQGKAERLLRQTYSRLTAWQKVQVARHPERPHLSDYLAGLVTDFTPLAGDRTFAEDRAIIGGLGRFRGEPVMVIGQEKGADTESRVRHNFGMAKPEGYRKARRLMELADRFGLPILTMVDTAGAYPGIGAEERGQAEAIARAIEAGLAVGVPFVSVIIGEGGSGGAIALATANSVLMLEHAVYSVISPEGCASILWRSGENAQQAAEALKLTAQDLLRLGVADRIIPEPLGGAHRDRVATVQAVGDAVAETFAALQGLDGPALRLRRREKFLAIGQNGA</sequence>
<dbReference type="GO" id="GO:0003989">
    <property type="term" value="F:acetyl-CoA carboxylase activity"/>
    <property type="evidence" value="ECO:0007669"/>
    <property type="project" value="InterPro"/>
</dbReference>
<comment type="similarity">
    <text evidence="10">Belongs to the AccA family.</text>
</comment>
<dbReference type="GO" id="GO:0009317">
    <property type="term" value="C:acetyl-CoA carboxylase complex"/>
    <property type="evidence" value="ECO:0007669"/>
    <property type="project" value="InterPro"/>
</dbReference>
<evidence type="ECO:0000259" key="11">
    <source>
        <dbReference type="PROSITE" id="PS50989"/>
    </source>
</evidence>
<keyword evidence="2 10" id="KW-0444">Lipid biosynthesis</keyword>
<gene>
    <name evidence="10" type="primary">accA</name>
    <name evidence="12" type="ORF">EDC65_3024</name>
</gene>
<dbReference type="Proteomes" id="UP000278222">
    <property type="component" value="Unassembled WGS sequence"/>
</dbReference>
<keyword evidence="5 10" id="KW-0276">Fatty acid metabolism</keyword>
<dbReference type="InterPro" id="IPR001095">
    <property type="entry name" value="Acetyl_CoA_COase_a_su"/>
</dbReference>
<dbReference type="Gene3D" id="3.90.226.10">
    <property type="entry name" value="2-enoyl-CoA Hydratase, Chain A, domain 1"/>
    <property type="match status" value="1"/>
</dbReference>
<evidence type="ECO:0000256" key="5">
    <source>
        <dbReference type="ARBA" id="ARBA00022832"/>
    </source>
</evidence>
<evidence type="ECO:0000256" key="6">
    <source>
        <dbReference type="ARBA" id="ARBA00022840"/>
    </source>
</evidence>
<keyword evidence="8 10" id="KW-0275">Fatty acid biosynthesis</keyword>
<comment type="subunit">
    <text evidence="10">Acetyl-CoA carboxylase is a heterohexamer composed of biotin carboxyl carrier protein (AccB), biotin carboxylase (AccC) and two subunits each of ACCase subunit alpha (AccA) and ACCase subunit beta (AccD).</text>
</comment>
<dbReference type="NCBIfam" id="NF004344">
    <property type="entry name" value="PRK05724.1"/>
    <property type="match status" value="1"/>
</dbReference>
<keyword evidence="4 10" id="KW-0547">Nucleotide-binding</keyword>
<dbReference type="EMBL" id="RJKX01000014">
    <property type="protein sequence ID" value="ROP91161.1"/>
    <property type="molecule type" value="Genomic_DNA"/>
</dbReference>
<protein>
    <recommendedName>
        <fullName evidence="10">Acetyl-coenzyme A carboxylase carboxyl transferase subunit alpha</fullName>
        <shortName evidence="10">ACCase subunit alpha</shortName>
        <shortName evidence="10">Acetyl-CoA carboxylase carboxyltransferase subunit alpha</shortName>
        <ecNumber evidence="10">2.1.3.15</ecNumber>
    </recommendedName>
</protein>
<name>A0A3N1LDK0_9PROT</name>
<dbReference type="InterPro" id="IPR029045">
    <property type="entry name" value="ClpP/crotonase-like_dom_sf"/>
</dbReference>
<dbReference type="NCBIfam" id="NF041504">
    <property type="entry name" value="AccA_sub"/>
    <property type="match status" value="1"/>
</dbReference>
<evidence type="ECO:0000256" key="8">
    <source>
        <dbReference type="ARBA" id="ARBA00023160"/>
    </source>
</evidence>
<evidence type="ECO:0000256" key="4">
    <source>
        <dbReference type="ARBA" id="ARBA00022741"/>
    </source>
</evidence>
<dbReference type="PRINTS" id="PR01069">
    <property type="entry name" value="ACCCTRFRASEA"/>
</dbReference>
<keyword evidence="6 10" id="KW-0067">ATP-binding</keyword>
<dbReference type="Pfam" id="PF03255">
    <property type="entry name" value="ACCA"/>
    <property type="match status" value="1"/>
</dbReference>
<reference evidence="12 13" key="1">
    <citation type="submission" date="2018-11" db="EMBL/GenBank/DDBJ databases">
        <title>Genomic Encyclopedia of Type Strains, Phase IV (KMG-IV): sequencing the most valuable type-strain genomes for metagenomic binning, comparative biology and taxonomic classification.</title>
        <authorList>
            <person name="Goeker M."/>
        </authorList>
    </citation>
    <scope>NUCLEOTIDE SEQUENCE [LARGE SCALE GENOMIC DNA]</scope>
    <source>
        <strain evidence="12 13">DSM 5900</strain>
    </source>
</reference>
<proteinExistence type="inferred from homology"/>
<evidence type="ECO:0000256" key="7">
    <source>
        <dbReference type="ARBA" id="ARBA00023098"/>
    </source>
</evidence>
<accession>A0A3N1LDK0</accession>
<dbReference type="RefSeq" id="WP_123690826.1">
    <property type="nucleotide sequence ID" value="NZ_AP019700.1"/>
</dbReference>
<comment type="pathway">
    <text evidence="1 10">Lipid metabolism; malonyl-CoA biosynthesis; malonyl-CoA from acetyl-CoA: step 1/1.</text>
</comment>
<dbReference type="GO" id="GO:0016743">
    <property type="term" value="F:carboxyl- or carbamoyltransferase activity"/>
    <property type="evidence" value="ECO:0007669"/>
    <property type="project" value="UniProtKB-UniRule"/>
</dbReference>
<comment type="caution">
    <text evidence="12">The sequence shown here is derived from an EMBL/GenBank/DDBJ whole genome shotgun (WGS) entry which is preliminary data.</text>
</comment>
<dbReference type="EC" id="2.1.3.15" evidence="10"/>
<evidence type="ECO:0000313" key="13">
    <source>
        <dbReference type="Proteomes" id="UP000278222"/>
    </source>
</evidence>
<evidence type="ECO:0000256" key="1">
    <source>
        <dbReference type="ARBA" id="ARBA00004956"/>
    </source>
</evidence>
<dbReference type="SUPFAM" id="SSF52096">
    <property type="entry name" value="ClpP/crotonase"/>
    <property type="match status" value="1"/>
</dbReference>
<dbReference type="PANTHER" id="PTHR42853">
    <property type="entry name" value="ACETYL-COENZYME A CARBOXYLASE CARBOXYL TRANSFERASE SUBUNIT ALPHA"/>
    <property type="match status" value="1"/>
</dbReference>
<comment type="subcellular location">
    <subcellularLocation>
        <location evidence="10">Cytoplasm</location>
    </subcellularLocation>
</comment>
<evidence type="ECO:0000256" key="9">
    <source>
        <dbReference type="ARBA" id="ARBA00049152"/>
    </source>
</evidence>
<keyword evidence="10" id="KW-0963">Cytoplasm</keyword>
<dbReference type="UniPathway" id="UPA00655">
    <property type="reaction ID" value="UER00711"/>
</dbReference>
<dbReference type="PANTHER" id="PTHR42853:SF3">
    <property type="entry name" value="ACETYL-COENZYME A CARBOXYLASE CARBOXYL TRANSFERASE SUBUNIT ALPHA, CHLOROPLASTIC"/>
    <property type="match status" value="1"/>
</dbReference>
<evidence type="ECO:0000313" key="12">
    <source>
        <dbReference type="EMBL" id="ROP91161.1"/>
    </source>
</evidence>
<dbReference type="GO" id="GO:2001295">
    <property type="term" value="P:malonyl-CoA biosynthetic process"/>
    <property type="evidence" value="ECO:0007669"/>
    <property type="project" value="UniProtKB-UniRule"/>
</dbReference>
<dbReference type="InterPro" id="IPR011763">
    <property type="entry name" value="COA_CT_C"/>
</dbReference>
<dbReference type="HAMAP" id="MF_00823">
    <property type="entry name" value="AcetylCoA_CT_alpha"/>
    <property type="match status" value="1"/>
</dbReference>
<keyword evidence="7 10" id="KW-0443">Lipid metabolism</keyword>
<dbReference type="NCBIfam" id="TIGR00513">
    <property type="entry name" value="accA"/>
    <property type="match status" value="1"/>
</dbReference>
<dbReference type="AlphaFoldDB" id="A0A3N1LDK0"/>
<dbReference type="PROSITE" id="PS50989">
    <property type="entry name" value="COA_CT_CTER"/>
    <property type="match status" value="1"/>
</dbReference>
<dbReference type="GO" id="GO:0006633">
    <property type="term" value="P:fatty acid biosynthetic process"/>
    <property type="evidence" value="ECO:0007669"/>
    <property type="project" value="UniProtKB-KW"/>
</dbReference>
<organism evidence="12 13">
    <name type="scientific">Stella humosa</name>
    <dbReference type="NCBI Taxonomy" id="94"/>
    <lineage>
        <taxon>Bacteria</taxon>
        <taxon>Pseudomonadati</taxon>
        <taxon>Pseudomonadota</taxon>
        <taxon>Alphaproteobacteria</taxon>
        <taxon>Rhodospirillales</taxon>
        <taxon>Stellaceae</taxon>
        <taxon>Stella</taxon>
    </lineage>
</organism>
<keyword evidence="3 10" id="KW-0808">Transferase</keyword>
<evidence type="ECO:0000256" key="10">
    <source>
        <dbReference type="HAMAP-Rule" id="MF_00823"/>
    </source>
</evidence>
<comment type="function">
    <text evidence="10">Component of the acetyl coenzyme A carboxylase (ACC) complex. First, biotin carboxylase catalyzes the carboxylation of biotin on its carrier protein (BCCP) and then the CO(2) group is transferred by the carboxyltransferase to acetyl-CoA to form malonyl-CoA.</text>
</comment>
<dbReference type="GO" id="GO:0005524">
    <property type="term" value="F:ATP binding"/>
    <property type="evidence" value="ECO:0007669"/>
    <property type="project" value="UniProtKB-KW"/>
</dbReference>
<dbReference type="OrthoDB" id="9808023at2"/>
<evidence type="ECO:0000256" key="2">
    <source>
        <dbReference type="ARBA" id="ARBA00022516"/>
    </source>
</evidence>
<comment type="catalytic activity">
    <reaction evidence="9 10">
        <text>N(6)-carboxybiotinyl-L-lysyl-[protein] + acetyl-CoA = N(6)-biotinyl-L-lysyl-[protein] + malonyl-CoA</text>
        <dbReference type="Rhea" id="RHEA:54728"/>
        <dbReference type="Rhea" id="RHEA-COMP:10505"/>
        <dbReference type="Rhea" id="RHEA-COMP:10506"/>
        <dbReference type="ChEBI" id="CHEBI:57288"/>
        <dbReference type="ChEBI" id="CHEBI:57384"/>
        <dbReference type="ChEBI" id="CHEBI:83144"/>
        <dbReference type="ChEBI" id="CHEBI:83145"/>
        <dbReference type="EC" id="2.1.3.15"/>
    </reaction>
</comment>